<gene>
    <name evidence="1" type="ORF">DVH02_19865</name>
</gene>
<evidence type="ECO:0000313" key="1">
    <source>
        <dbReference type="EMBL" id="RDG36453.1"/>
    </source>
</evidence>
<dbReference type="Proteomes" id="UP000253741">
    <property type="component" value="Unassembled WGS sequence"/>
</dbReference>
<accession>A0A370B9G8</accession>
<proteinExistence type="predicted"/>
<dbReference type="AlphaFoldDB" id="A0A370B9G8"/>
<keyword evidence="2" id="KW-1185">Reference proteome</keyword>
<protein>
    <submittedName>
        <fullName evidence="1">Uncharacterized protein</fullName>
    </submittedName>
</protein>
<dbReference type="EMBL" id="QQNA01000156">
    <property type="protein sequence ID" value="RDG36453.1"/>
    <property type="molecule type" value="Genomic_DNA"/>
</dbReference>
<evidence type="ECO:0000313" key="2">
    <source>
        <dbReference type="Proteomes" id="UP000253741"/>
    </source>
</evidence>
<sequence length="118" mass="12792">MPDFNRASVDDFVTVASLAAQFCATHPAGLPPLPRSEIEYRQCSLSFRSPLRLFAIRTETVPLPRDFATHAVTEIGPALDAPPPHEVACAGAARARLGATTAHVTKNTLKRLRIILPH</sequence>
<organism evidence="1 2">
    <name type="scientific">Streptomyces corynorhini</name>
    <dbReference type="NCBI Taxonomy" id="2282652"/>
    <lineage>
        <taxon>Bacteria</taxon>
        <taxon>Bacillati</taxon>
        <taxon>Actinomycetota</taxon>
        <taxon>Actinomycetes</taxon>
        <taxon>Kitasatosporales</taxon>
        <taxon>Streptomycetaceae</taxon>
        <taxon>Streptomyces</taxon>
    </lineage>
</organism>
<reference evidence="1 2" key="1">
    <citation type="submission" date="2018-07" db="EMBL/GenBank/DDBJ databases">
        <title>Streptomyces species from bats.</title>
        <authorList>
            <person name="Dunlap C."/>
        </authorList>
    </citation>
    <scope>NUCLEOTIDE SEQUENCE [LARGE SCALE GENOMIC DNA]</scope>
    <source>
        <strain evidence="1 2">AC230</strain>
    </source>
</reference>
<comment type="caution">
    <text evidence="1">The sequence shown here is derived from an EMBL/GenBank/DDBJ whole genome shotgun (WGS) entry which is preliminary data.</text>
</comment>
<name>A0A370B9G8_9ACTN</name>